<feature type="domain" description="SH3" evidence="4">
    <location>
        <begin position="36"/>
        <end position="98"/>
    </location>
</feature>
<comment type="caution">
    <text evidence="5">The sequence shown here is derived from an EMBL/GenBank/DDBJ whole genome shotgun (WGS) entry which is preliminary data.</text>
</comment>
<name>A0AAD5S627_9FUNG</name>
<protein>
    <recommendedName>
        <fullName evidence="4">SH3 domain-containing protein</fullName>
    </recommendedName>
</protein>
<dbReference type="Proteomes" id="UP001212841">
    <property type="component" value="Unassembled WGS sequence"/>
</dbReference>
<feature type="non-terminal residue" evidence="5">
    <location>
        <position position="1"/>
    </location>
</feature>
<feature type="region of interest" description="Disordered" evidence="3">
    <location>
        <begin position="111"/>
        <end position="139"/>
    </location>
</feature>
<dbReference type="InterPro" id="IPR036028">
    <property type="entry name" value="SH3-like_dom_sf"/>
</dbReference>
<dbReference type="Pfam" id="PF00018">
    <property type="entry name" value="SH3_1"/>
    <property type="match status" value="1"/>
</dbReference>
<evidence type="ECO:0000313" key="5">
    <source>
        <dbReference type="EMBL" id="KAJ3042318.1"/>
    </source>
</evidence>
<evidence type="ECO:0000313" key="6">
    <source>
        <dbReference type="Proteomes" id="UP001212841"/>
    </source>
</evidence>
<keyword evidence="1 2" id="KW-0728">SH3 domain</keyword>
<dbReference type="EMBL" id="JADGJD010001430">
    <property type="protein sequence ID" value="KAJ3042318.1"/>
    <property type="molecule type" value="Genomic_DNA"/>
</dbReference>
<organism evidence="5 6">
    <name type="scientific">Rhizophlyctis rosea</name>
    <dbReference type="NCBI Taxonomy" id="64517"/>
    <lineage>
        <taxon>Eukaryota</taxon>
        <taxon>Fungi</taxon>
        <taxon>Fungi incertae sedis</taxon>
        <taxon>Chytridiomycota</taxon>
        <taxon>Chytridiomycota incertae sedis</taxon>
        <taxon>Chytridiomycetes</taxon>
        <taxon>Rhizophlyctidales</taxon>
        <taxon>Rhizophlyctidaceae</taxon>
        <taxon>Rhizophlyctis</taxon>
    </lineage>
</organism>
<reference evidence="5" key="1">
    <citation type="submission" date="2020-05" db="EMBL/GenBank/DDBJ databases">
        <title>Phylogenomic resolution of chytrid fungi.</title>
        <authorList>
            <person name="Stajich J.E."/>
            <person name="Amses K."/>
            <person name="Simmons R."/>
            <person name="Seto K."/>
            <person name="Myers J."/>
            <person name="Bonds A."/>
            <person name="Quandt C.A."/>
            <person name="Barry K."/>
            <person name="Liu P."/>
            <person name="Grigoriev I."/>
            <person name="Longcore J.E."/>
            <person name="James T.Y."/>
        </authorList>
    </citation>
    <scope>NUCLEOTIDE SEQUENCE</scope>
    <source>
        <strain evidence="5">JEL0318</strain>
    </source>
</reference>
<evidence type="ECO:0000256" key="1">
    <source>
        <dbReference type="ARBA" id="ARBA00022443"/>
    </source>
</evidence>
<keyword evidence="6" id="KW-1185">Reference proteome</keyword>
<evidence type="ECO:0000259" key="4">
    <source>
        <dbReference type="PROSITE" id="PS50002"/>
    </source>
</evidence>
<dbReference type="Gene3D" id="2.30.30.40">
    <property type="entry name" value="SH3 Domains"/>
    <property type="match status" value="1"/>
</dbReference>
<evidence type="ECO:0000256" key="3">
    <source>
        <dbReference type="SAM" id="MobiDB-lite"/>
    </source>
</evidence>
<sequence>MRVEGFANLFGCERVCKTAEAYESYEYEQDFDLFGCIYCVAFVLYDYAPARSATDELGVLEGETVRVVEIDDGSGWTTVQSGSKKGVVPTSYIEPAPPIFSAAAGALMAPAAESGVEERGDERSGSTGSGGDKVERSEM</sequence>
<dbReference type="SUPFAM" id="SSF50044">
    <property type="entry name" value="SH3-domain"/>
    <property type="match status" value="1"/>
</dbReference>
<proteinExistence type="predicted"/>
<evidence type="ECO:0000256" key="2">
    <source>
        <dbReference type="PROSITE-ProRule" id="PRU00192"/>
    </source>
</evidence>
<dbReference type="AlphaFoldDB" id="A0AAD5S627"/>
<dbReference type="InterPro" id="IPR001452">
    <property type="entry name" value="SH3_domain"/>
</dbReference>
<accession>A0AAD5S627</accession>
<dbReference type="PROSITE" id="PS50002">
    <property type="entry name" value="SH3"/>
    <property type="match status" value="1"/>
</dbReference>
<dbReference type="SMART" id="SM00326">
    <property type="entry name" value="SH3"/>
    <property type="match status" value="1"/>
</dbReference>
<gene>
    <name evidence="5" type="ORF">HK097_002068</name>
</gene>
<dbReference type="PRINTS" id="PR00452">
    <property type="entry name" value="SH3DOMAIN"/>
</dbReference>